<evidence type="ECO:0000313" key="6">
    <source>
        <dbReference type="EMBL" id="GEE04091.1"/>
    </source>
</evidence>
<evidence type="ECO:0000313" key="5">
    <source>
        <dbReference type="EMBL" id="GEE00799.1"/>
    </source>
</evidence>
<dbReference type="EMBL" id="BJOV01000003">
    <property type="protein sequence ID" value="GEE00799.1"/>
    <property type="molecule type" value="Genomic_DNA"/>
</dbReference>
<organism evidence="5 7">
    <name type="scientific">Gordonia spumicola</name>
    <dbReference type="NCBI Taxonomy" id="589161"/>
    <lineage>
        <taxon>Bacteria</taxon>
        <taxon>Bacillati</taxon>
        <taxon>Actinomycetota</taxon>
        <taxon>Actinomycetes</taxon>
        <taxon>Mycobacteriales</taxon>
        <taxon>Gordoniaceae</taxon>
        <taxon>Gordonia</taxon>
    </lineage>
</organism>
<dbReference type="EMBL" id="BJOV01000006">
    <property type="protein sequence ID" value="GEE04091.1"/>
    <property type="molecule type" value="Genomic_DNA"/>
</dbReference>
<protein>
    <submittedName>
        <fullName evidence="5">GntR family transcriptional regulator</fullName>
    </submittedName>
</protein>
<dbReference type="SMART" id="SM00895">
    <property type="entry name" value="FCD"/>
    <property type="match status" value="1"/>
</dbReference>
<dbReference type="InterPro" id="IPR036390">
    <property type="entry name" value="WH_DNA-bd_sf"/>
</dbReference>
<evidence type="ECO:0000259" key="4">
    <source>
        <dbReference type="PROSITE" id="PS50949"/>
    </source>
</evidence>
<dbReference type="SUPFAM" id="SSF48008">
    <property type="entry name" value="GntR ligand-binding domain-like"/>
    <property type="match status" value="1"/>
</dbReference>
<keyword evidence="2" id="KW-0238">DNA-binding</keyword>
<dbReference type="InterPro" id="IPR000524">
    <property type="entry name" value="Tscrpt_reg_HTH_GntR"/>
</dbReference>
<sequence length="232" mass="25158">MRVISVPLTRAQSLAKEIEGWIVDRGLSAGDRIATMDELRETTRLGRATISEAARLLAERGAVDVRPGRGGGLFVAQAGTVVQLRHTLLSVAADPASVADAVAVRDALEELIDIDAAQHCTARDATDLRAIIDRMRENSTDRESFMRHNWELHRRLAETAANTFATGVYLSAMAHVEDLPTQPDSETADDDTGYLAERVAVHAELVEAVVSGDTERTTRAVAAHRSVSARPR</sequence>
<evidence type="ECO:0000256" key="3">
    <source>
        <dbReference type="ARBA" id="ARBA00023163"/>
    </source>
</evidence>
<accession>A0A7I9V5V5</accession>
<reference evidence="5" key="2">
    <citation type="journal article" date="2020" name="Int. J. Syst. Evol. Microbiol.">
        <title>Gordonia crocea sp. nov. and Gordonia spumicola sp. nov. isolated from sludge of a wastewater treatment plant.</title>
        <authorList>
            <person name="Tamura T."/>
            <person name="Saito S."/>
            <person name="Hamada M."/>
            <person name="Kang Y."/>
            <person name="Hoshino Y."/>
            <person name="Gonoi T."/>
            <person name="Mikami Y."/>
            <person name="Yaguchi T."/>
        </authorList>
    </citation>
    <scope>NUCLEOTIDE SEQUENCE</scope>
    <source>
        <strain evidence="5">NBRC 107696</strain>
    </source>
</reference>
<comment type="caution">
    <text evidence="5">The sequence shown here is derived from an EMBL/GenBank/DDBJ whole genome shotgun (WGS) entry which is preliminary data.</text>
</comment>
<dbReference type="Pfam" id="PF00392">
    <property type="entry name" value="GntR"/>
    <property type="match status" value="1"/>
</dbReference>
<dbReference type="InterPro" id="IPR036388">
    <property type="entry name" value="WH-like_DNA-bd_sf"/>
</dbReference>
<dbReference type="PANTHER" id="PTHR43537">
    <property type="entry name" value="TRANSCRIPTIONAL REGULATOR, GNTR FAMILY"/>
    <property type="match status" value="1"/>
</dbReference>
<keyword evidence="7" id="KW-1185">Reference proteome</keyword>
<dbReference type="InterPro" id="IPR011711">
    <property type="entry name" value="GntR_C"/>
</dbReference>
<dbReference type="Gene3D" id="1.20.120.530">
    <property type="entry name" value="GntR ligand-binding domain-like"/>
    <property type="match status" value="1"/>
</dbReference>
<dbReference type="Proteomes" id="UP000444960">
    <property type="component" value="Unassembled WGS sequence"/>
</dbReference>
<keyword evidence="3" id="KW-0804">Transcription</keyword>
<dbReference type="Gene3D" id="1.10.10.10">
    <property type="entry name" value="Winged helix-like DNA-binding domain superfamily/Winged helix DNA-binding domain"/>
    <property type="match status" value="1"/>
</dbReference>
<keyword evidence="1" id="KW-0805">Transcription regulation</keyword>
<proteinExistence type="predicted"/>
<feature type="domain" description="HTH gntR-type" evidence="4">
    <location>
        <begin position="8"/>
        <end position="78"/>
    </location>
</feature>
<evidence type="ECO:0000256" key="2">
    <source>
        <dbReference type="ARBA" id="ARBA00023125"/>
    </source>
</evidence>
<reference evidence="7" key="1">
    <citation type="submission" date="2019-06" db="EMBL/GenBank/DDBJ databases">
        <title>Gordonia isolated from sludge of a wastewater treatment plant.</title>
        <authorList>
            <person name="Tamura T."/>
            <person name="Aoyama K."/>
            <person name="Kang Y."/>
            <person name="Saito S."/>
            <person name="Akiyama N."/>
            <person name="Yazawa K."/>
            <person name="Gonoi T."/>
            <person name="Mikami Y."/>
        </authorList>
    </citation>
    <scope>NUCLEOTIDE SEQUENCE [LARGE SCALE GENOMIC DNA]</scope>
    <source>
        <strain evidence="7">NBRC 107696</strain>
    </source>
</reference>
<gene>
    <name evidence="5" type="ORF">nbrc107696_12450</name>
    <name evidence="6" type="ORF">nbrc107696_45370</name>
</gene>
<dbReference type="PANTHER" id="PTHR43537:SF5">
    <property type="entry name" value="UXU OPERON TRANSCRIPTIONAL REGULATOR"/>
    <property type="match status" value="1"/>
</dbReference>
<dbReference type="AlphaFoldDB" id="A0A7I9V5V5"/>
<dbReference type="GO" id="GO:0003700">
    <property type="term" value="F:DNA-binding transcription factor activity"/>
    <property type="evidence" value="ECO:0007669"/>
    <property type="project" value="InterPro"/>
</dbReference>
<dbReference type="GO" id="GO:0003677">
    <property type="term" value="F:DNA binding"/>
    <property type="evidence" value="ECO:0007669"/>
    <property type="project" value="UniProtKB-KW"/>
</dbReference>
<dbReference type="InterPro" id="IPR008920">
    <property type="entry name" value="TF_FadR/GntR_C"/>
</dbReference>
<dbReference type="Pfam" id="PF07729">
    <property type="entry name" value="FCD"/>
    <property type="match status" value="1"/>
</dbReference>
<dbReference type="SUPFAM" id="SSF46785">
    <property type="entry name" value="Winged helix' DNA-binding domain"/>
    <property type="match status" value="1"/>
</dbReference>
<evidence type="ECO:0000256" key="1">
    <source>
        <dbReference type="ARBA" id="ARBA00023015"/>
    </source>
</evidence>
<name>A0A7I9V5V5_9ACTN</name>
<evidence type="ECO:0000313" key="7">
    <source>
        <dbReference type="Proteomes" id="UP000444960"/>
    </source>
</evidence>
<dbReference type="PROSITE" id="PS50949">
    <property type="entry name" value="HTH_GNTR"/>
    <property type="match status" value="1"/>
</dbReference>